<evidence type="ECO:0000313" key="3">
    <source>
        <dbReference type="EMBL" id="MFK2905909.1"/>
    </source>
</evidence>
<gene>
    <name evidence="3" type="ORF">ISP17_18255</name>
</gene>
<proteinExistence type="predicted"/>
<protein>
    <submittedName>
        <fullName evidence="3">Uncharacterized protein</fullName>
    </submittedName>
</protein>
<name>A0ABW8JXW6_9GAMM</name>
<feature type="region of interest" description="Disordered" evidence="1">
    <location>
        <begin position="40"/>
        <end position="59"/>
    </location>
</feature>
<reference evidence="3 4" key="1">
    <citation type="submission" date="2020-10" db="EMBL/GenBank/DDBJ databases">
        <title>Phylogeny of dyella-like bacteria.</title>
        <authorList>
            <person name="Fu J."/>
        </authorList>
    </citation>
    <scope>NUCLEOTIDE SEQUENCE [LARGE SCALE GENOMIC DNA]</scope>
    <source>
        <strain evidence="3 4">Gsoil3046</strain>
    </source>
</reference>
<accession>A0ABW8JXW6</accession>
<evidence type="ECO:0000256" key="2">
    <source>
        <dbReference type="SAM" id="SignalP"/>
    </source>
</evidence>
<feature type="signal peptide" evidence="2">
    <location>
        <begin position="1"/>
        <end position="20"/>
    </location>
</feature>
<sequence length="175" mass="18643">MKVPLLPFSLLLSLSLNACHAGPAPTQASAYKQASMASAAASTERSRARGRQPDPTALLSDKLRSGMTYNEFRKVVLDQGWLPKGDAQCMANVVGGNYEKLCSAHPELASCRACAEVPELSACSGDGHCQVHFAQESSGAVLEANTYGPISDWNAPGERSRLTVTEWQVDAKPAH</sequence>
<comment type="caution">
    <text evidence="3">The sequence shown here is derived from an EMBL/GenBank/DDBJ whole genome shotgun (WGS) entry which is preliminary data.</text>
</comment>
<keyword evidence="4" id="KW-1185">Reference proteome</keyword>
<keyword evidence="2" id="KW-0732">Signal</keyword>
<feature type="chain" id="PRO_5045381064" evidence="2">
    <location>
        <begin position="21"/>
        <end position="175"/>
    </location>
</feature>
<organism evidence="3 4">
    <name type="scientific">Dyella ginsengisoli</name>
    <dbReference type="NCBI Taxonomy" id="363848"/>
    <lineage>
        <taxon>Bacteria</taxon>
        <taxon>Pseudomonadati</taxon>
        <taxon>Pseudomonadota</taxon>
        <taxon>Gammaproteobacteria</taxon>
        <taxon>Lysobacterales</taxon>
        <taxon>Rhodanobacteraceae</taxon>
        <taxon>Dyella</taxon>
    </lineage>
</organism>
<evidence type="ECO:0000256" key="1">
    <source>
        <dbReference type="SAM" id="MobiDB-lite"/>
    </source>
</evidence>
<dbReference type="Proteomes" id="UP001620460">
    <property type="component" value="Unassembled WGS sequence"/>
</dbReference>
<evidence type="ECO:0000313" key="4">
    <source>
        <dbReference type="Proteomes" id="UP001620460"/>
    </source>
</evidence>
<dbReference type="RefSeq" id="WP_404635761.1">
    <property type="nucleotide sequence ID" value="NZ_JADIKM010000006.1"/>
</dbReference>
<dbReference type="EMBL" id="JADIKM010000006">
    <property type="protein sequence ID" value="MFK2905909.1"/>
    <property type="molecule type" value="Genomic_DNA"/>
</dbReference>